<dbReference type="Proteomes" id="UP001497700">
    <property type="component" value="Unassembled WGS sequence"/>
</dbReference>
<evidence type="ECO:0000313" key="2">
    <source>
        <dbReference type="Proteomes" id="UP001497700"/>
    </source>
</evidence>
<keyword evidence="2" id="KW-1185">Reference proteome</keyword>
<sequence length="589" mass="63530">MATETPRPETTAGDTEKPASTENETQDKDDLIDTPEHSSLQKRSAEQTPEETPVETPAETPAEHEREYVHGIKLFAIMVPTTLVYFLLMLDGSIVSTAIPAITSEFNSLLDIGWYGSAYQLASSSFQPLSGKIYTYFSTKWSFLVFFFVFEVGSAVCGAAQSSTMFIVGRAIAGLGSSGLMNGALTMVAAILPPHRQPLVMGVNVGLGQVGIACGPLIGGAFTEYVSWRWCFYINLPIGAVVGLLLIMLRIPEATPKPPVRQILSTAVQSLDLQGFCLVAPAAIMFFLALQWGGNQYAWDSSTVIGLFVGAGATFILFLLWEHRRGDEAMMPFFMIRKRIIWSASGTMFFFMGVLFVANYYLPIYFQAVKDDSAVMSGVHILPTIIGQIIFAMSSGVFVEVLGYYLPWVLFGTAATSVGYGLLSMISPSTRVQDWVGYQIIFGVGCGAAATSSYIAIQNLVPAAQIPVAMAILIFCQNLGGAVFLIVAQTIFSNTLRDQIVQLVPDANAALIIAAGARSVRQVVSGEQLAGVLQAYSTSVDRVMYLGVAIGASAFAFACGLGWKDIRVEKRKRGREAQSNDADAPTLIV</sequence>
<comment type="caution">
    <text evidence="1">The sequence shown here is derived from an EMBL/GenBank/DDBJ whole genome shotgun (WGS) entry which is preliminary data.</text>
</comment>
<evidence type="ECO:0000313" key="1">
    <source>
        <dbReference type="EMBL" id="KAI4867402.1"/>
    </source>
</evidence>
<name>A0ACB9Z7E9_9PEZI</name>
<organism evidence="1 2">
    <name type="scientific">Hypoxylon rubiginosum</name>
    <dbReference type="NCBI Taxonomy" id="110542"/>
    <lineage>
        <taxon>Eukaryota</taxon>
        <taxon>Fungi</taxon>
        <taxon>Dikarya</taxon>
        <taxon>Ascomycota</taxon>
        <taxon>Pezizomycotina</taxon>
        <taxon>Sordariomycetes</taxon>
        <taxon>Xylariomycetidae</taxon>
        <taxon>Xylariales</taxon>
        <taxon>Hypoxylaceae</taxon>
        <taxon>Hypoxylon</taxon>
    </lineage>
</organism>
<protein>
    <submittedName>
        <fullName evidence="1">MFS general substrate transporter</fullName>
    </submittedName>
</protein>
<accession>A0ACB9Z7E9</accession>
<proteinExistence type="predicted"/>
<dbReference type="EMBL" id="MU393447">
    <property type="protein sequence ID" value="KAI4867402.1"/>
    <property type="molecule type" value="Genomic_DNA"/>
</dbReference>
<gene>
    <name evidence="1" type="ORF">F4820DRAFT_467842</name>
</gene>
<reference evidence="1 2" key="1">
    <citation type="journal article" date="2022" name="New Phytol.">
        <title>Ecological generalism drives hyperdiversity of secondary metabolite gene clusters in xylarialean endophytes.</title>
        <authorList>
            <person name="Franco M.E.E."/>
            <person name="Wisecaver J.H."/>
            <person name="Arnold A.E."/>
            <person name="Ju Y.M."/>
            <person name="Slot J.C."/>
            <person name="Ahrendt S."/>
            <person name="Moore L.P."/>
            <person name="Eastman K.E."/>
            <person name="Scott K."/>
            <person name="Konkel Z."/>
            <person name="Mondo S.J."/>
            <person name="Kuo A."/>
            <person name="Hayes R.D."/>
            <person name="Haridas S."/>
            <person name="Andreopoulos B."/>
            <person name="Riley R."/>
            <person name="LaButti K."/>
            <person name="Pangilinan J."/>
            <person name="Lipzen A."/>
            <person name="Amirebrahimi M."/>
            <person name="Yan J."/>
            <person name="Adam C."/>
            <person name="Keymanesh K."/>
            <person name="Ng V."/>
            <person name="Louie K."/>
            <person name="Northen T."/>
            <person name="Drula E."/>
            <person name="Henrissat B."/>
            <person name="Hsieh H.M."/>
            <person name="Youens-Clark K."/>
            <person name="Lutzoni F."/>
            <person name="Miadlikowska J."/>
            <person name="Eastwood D.C."/>
            <person name="Hamelin R.C."/>
            <person name="Grigoriev I.V."/>
            <person name="U'Ren J.M."/>
        </authorList>
    </citation>
    <scope>NUCLEOTIDE SEQUENCE [LARGE SCALE GENOMIC DNA]</scope>
    <source>
        <strain evidence="1 2">CBS 119005</strain>
    </source>
</reference>